<dbReference type="RefSeq" id="WP_009526739.1">
    <property type="nucleotide sequence ID" value="NZ_JH815225.1"/>
</dbReference>
<comment type="caution">
    <text evidence="2">The sequence shown here is derived from an EMBL/GenBank/DDBJ whole genome shotgun (WGS) entry which is preliminary data.</text>
</comment>
<feature type="transmembrane region" description="Helical" evidence="1">
    <location>
        <begin position="205"/>
        <end position="224"/>
    </location>
</feature>
<feature type="transmembrane region" description="Helical" evidence="1">
    <location>
        <begin position="126"/>
        <end position="147"/>
    </location>
</feature>
<keyword evidence="1" id="KW-1133">Transmembrane helix</keyword>
<feature type="transmembrane region" description="Helical" evidence="1">
    <location>
        <begin position="46"/>
        <end position="65"/>
    </location>
</feature>
<gene>
    <name evidence="2" type="ORF">HMPREF9630_00827</name>
</gene>
<feature type="transmembrane region" description="Helical" evidence="1">
    <location>
        <begin position="178"/>
        <end position="198"/>
    </location>
</feature>
<dbReference type="HOGENOM" id="CLU_572180_0_0_9"/>
<evidence type="ECO:0000313" key="3">
    <source>
        <dbReference type="Proteomes" id="UP000017818"/>
    </source>
</evidence>
<dbReference type="OrthoDB" id="1864213at2"/>
<protein>
    <submittedName>
        <fullName evidence="2">Uncharacterized protein</fullName>
    </submittedName>
</protein>
<dbReference type="AlphaFoldDB" id="V9HTR7"/>
<feature type="transmembrane region" description="Helical" evidence="1">
    <location>
        <begin position="154"/>
        <end position="172"/>
    </location>
</feature>
<reference evidence="2 3" key="1">
    <citation type="submission" date="2012-05" db="EMBL/GenBank/DDBJ databases">
        <title>The Genome Sequence of Eubacteriaceae bacterium CM2.</title>
        <authorList>
            <consortium name="The Broad Institute Genome Sequencing Platform"/>
            <person name="Earl A."/>
            <person name="Ward D."/>
            <person name="Feldgarden M."/>
            <person name="Gevers D."/>
            <person name="Sizova M."/>
            <person name="Hazen A."/>
            <person name="Epstein S."/>
            <person name="Walker B."/>
            <person name="Young S.K."/>
            <person name="Zeng Q."/>
            <person name="Gargeya S."/>
            <person name="Fitzgerald M."/>
            <person name="Haas B."/>
            <person name="Abouelleil A."/>
            <person name="Alvarado L."/>
            <person name="Arachchi H.M."/>
            <person name="Berlin A."/>
            <person name="Chapman S.B."/>
            <person name="Goldberg J."/>
            <person name="Griggs A."/>
            <person name="Gujja S."/>
            <person name="Hansen M."/>
            <person name="Howarth C."/>
            <person name="Imamovic A."/>
            <person name="Larimer J."/>
            <person name="McCowen C."/>
            <person name="Montmayeur A."/>
            <person name="Murphy C."/>
            <person name="Neiman D."/>
            <person name="Pearson M."/>
            <person name="Priest M."/>
            <person name="Roberts A."/>
            <person name="Saif S."/>
            <person name="Shea T."/>
            <person name="Sisk P."/>
            <person name="Sykes S."/>
            <person name="Wortman J."/>
            <person name="Nusbaum C."/>
            <person name="Birren B."/>
        </authorList>
    </citation>
    <scope>NUCLEOTIDE SEQUENCE [LARGE SCALE GENOMIC DNA]</scope>
    <source>
        <strain evidence="2 3">CM2</strain>
    </source>
</reference>
<feature type="transmembrane region" description="Helical" evidence="1">
    <location>
        <begin position="86"/>
        <end position="114"/>
    </location>
</feature>
<dbReference type="EMBL" id="AFZF02000004">
    <property type="protein sequence ID" value="EHL14784.1"/>
    <property type="molecule type" value="Genomic_DNA"/>
</dbReference>
<evidence type="ECO:0000256" key="1">
    <source>
        <dbReference type="SAM" id="Phobius"/>
    </source>
</evidence>
<feature type="transmembrane region" description="Helical" evidence="1">
    <location>
        <begin position="278"/>
        <end position="297"/>
    </location>
</feature>
<sequence length="477" mass="53802">MELEAIWQKIVEVALTFYNYAMTQGESNFMLVNSDFINGNDVPEEAMYFFIGSFIIMILCAIFACDSFNIFHPIEGISEWKSKISILKVVIFAAAIFSIHTFYKMLVGIAGGFIGADASIRTLECLGSYINPIAIMIYAFAISTLTFRRRWFQAFMLGLAVFLTPSAMSFYGFTNEHISLYATAGAVAIVGGILHALFMYKKCTPFVACFVLDIVFFISKYFVIYYSDEVKLITATDMLGRVKQYIACEQMDFIFALILLLVLFAYEIATSETAKIKIYVVLPIVLAILTVLSIIFGKTELKYQPDYEQAVSLWENNNYEAARNAFMALNGYKDSDEYISKCTERINASIYEQGLDLIQQGDYEEAIRLFNLISDYSDAVEKIEECETHLTNKLAGIWNGEHGSVLTLNEDGTCYYVDGSSGEGSGTWYVDDKTTIRIETEALNYQLYASLENGYNTESVLMKATGSSWRDETFSKQ</sequence>
<proteinExistence type="predicted"/>
<evidence type="ECO:0000313" key="2">
    <source>
        <dbReference type="EMBL" id="EHL14784.1"/>
    </source>
</evidence>
<accession>V9HTR7</accession>
<organism evidence="2 3">
    <name type="scientific">Peptoanaerobacter stomatis</name>
    <dbReference type="NCBI Taxonomy" id="796937"/>
    <lineage>
        <taxon>Bacteria</taxon>
        <taxon>Bacillati</taxon>
        <taxon>Bacillota</taxon>
        <taxon>Clostridia</taxon>
        <taxon>Peptostreptococcales</taxon>
        <taxon>Filifactoraceae</taxon>
        <taxon>Peptoanaerobacter</taxon>
    </lineage>
</organism>
<keyword evidence="1" id="KW-0812">Transmembrane</keyword>
<name>V9HTR7_9FIRM</name>
<feature type="transmembrane region" description="Helical" evidence="1">
    <location>
        <begin position="244"/>
        <end position="266"/>
    </location>
</feature>
<dbReference type="Proteomes" id="UP000017818">
    <property type="component" value="Unassembled WGS sequence"/>
</dbReference>
<keyword evidence="1" id="KW-0472">Membrane</keyword>